<dbReference type="STRING" id="4555.K3Z6C7"/>
<sequence length="435" mass="46151">MLRAAELAGETDRAAWRRISRWQRGSFAGGCRGGEGPGGHKGGAPGGRPWRGSSGGCRGGAPSEGYDRGALAASIAGAARWGHRTHPIVGDCATAHQGPHSRLLAAILLHRDLAPDLAMQCSASPCGLLGFAESACHTSSQARSHAAGCSLQATQVTGHSHASRETAGASHNDAMMSAAASSLPSRGRAAPFGSRALSPPSLRRRAALRRRQPRVSALGGGGDGEAGRILDPRATPLQILGLDATTCYSAAQLKAAFRARVKEFHPDVCKDPENADLIIRRVIEAYQMLSGNQEMMVERNNVDPFDEPECEAGDIFVNELLCIGTGCPYSCVKRAPHVFSFSDDIGTARAVSQGNGEDDLVQLAVGQCPRKCIYYVTPCQRTILEDVLASVLMAPYDLAEAAVLDSLLTKAKFENNRYTKPKRGAKSSSDYVDWM</sequence>
<dbReference type="AlphaFoldDB" id="K3Z6C7"/>
<dbReference type="Pfam" id="PF00226">
    <property type="entry name" value="DnaJ"/>
    <property type="match status" value="1"/>
</dbReference>
<feature type="region of interest" description="Disordered" evidence="1">
    <location>
        <begin position="27"/>
        <end position="61"/>
    </location>
</feature>
<dbReference type="EMBL" id="AGNK02001736">
    <property type="status" value="NOT_ANNOTATED_CDS"/>
    <property type="molecule type" value="Genomic_DNA"/>
</dbReference>
<dbReference type="eggNOG" id="KOG4197">
    <property type="taxonomic scope" value="Eukaryota"/>
</dbReference>
<dbReference type="InterPro" id="IPR036869">
    <property type="entry name" value="J_dom_sf"/>
</dbReference>
<dbReference type="CDD" id="cd06257">
    <property type="entry name" value="DnaJ"/>
    <property type="match status" value="1"/>
</dbReference>
<evidence type="ECO:0000256" key="1">
    <source>
        <dbReference type="SAM" id="MobiDB-lite"/>
    </source>
</evidence>
<dbReference type="PROSITE" id="PS50076">
    <property type="entry name" value="DNAJ_2"/>
    <property type="match status" value="1"/>
</dbReference>
<dbReference type="PANTHER" id="PTHR44579:SF4">
    <property type="entry name" value="J DOMAIN-CONTAINING PROTEIN"/>
    <property type="match status" value="1"/>
</dbReference>
<dbReference type="Gramene" id="KQL15606">
    <property type="protein sequence ID" value="KQL15606"/>
    <property type="gene ID" value="SETIT_022096mg"/>
</dbReference>
<dbReference type="HOGENOM" id="CLU_630746_0_0_1"/>
<feature type="region of interest" description="Disordered" evidence="1">
    <location>
        <begin position="179"/>
        <end position="229"/>
    </location>
</feature>
<dbReference type="PANTHER" id="PTHR44579">
    <property type="entry name" value="OS01G0730500 PROTEIN"/>
    <property type="match status" value="1"/>
</dbReference>
<evidence type="ECO:0000313" key="3">
    <source>
        <dbReference type="EnsemblPlants" id="KQL15606"/>
    </source>
</evidence>
<dbReference type="Pfam" id="PF13370">
    <property type="entry name" value="Fer4_13"/>
    <property type="match status" value="1"/>
</dbReference>
<dbReference type="GO" id="GO:0005783">
    <property type="term" value="C:endoplasmic reticulum"/>
    <property type="evidence" value="ECO:0007669"/>
    <property type="project" value="UniProtKB-ARBA"/>
</dbReference>
<proteinExistence type="predicted"/>
<name>K3Z6C7_SETIT</name>
<evidence type="ECO:0000259" key="2">
    <source>
        <dbReference type="PROSITE" id="PS50076"/>
    </source>
</evidence>
<dbReference type="InterPro" id="IPR001623">
    <property type="entry name" value="DnaJ_domain"/>
</dbReference>
<dbReference type="Gene3D" id="3.30.70.20">
    <property type="match status" value="1"/>
</dbReference>
<dbReference type="EnsemblPlants" id="KQL15606">
    <property type="protein sequence ID" value="KQL15606"/>
    <property type="gene ID" value="SETIT_022096mg"/>
</dbReference>
<feature type="compositionally biased region" description="Basic residues" evidence="1">
    <location>
        <begin position="202"/>
        <end position="213"/>
    </location>
</feature>
<organism evidence="3 4">
    <name type="scientific">Setaria italica</name>
    <name type="common">Foxtail millet</name>
    <name type="synonym">Panicum italicum</name>
    <dbReference type="NCBI Taxonomy" id="4555"/>
    <lineage>
        <taxon>Eukaryota</taxon>
        <taxon>Viridiplantae</taxon>
        <taxon>Streptophyta</taxon>
        <taxon>Embryophyta</taxon>
        <taxon>Tracheophyta</taxon>
        <taxon>Spermatophyta</taxon>
        <taxon>Magnoliopsida</taxon>
        <taxon>Liliopsida</taxon>
        <taxon>Poales</taxon>
        <taxon>Poaceae</taxon>
        <taxon>PACMAD clade</taxon>
        <taxon>Panicoideae</taxon>
        <taxon>Panicodae</taxon>
        <taxon>Paniceae</taxon>
        <taxon>Cenchrinae</taxon>
        <taxon>Setaria</taxon>
    </lineage>
</organism>
<dbReference type="SUPFAM" id="SSF46565">
    <property type="entry name" value="Chaperone J-domain"/>
    <property type="match status" value="1"/>
</dbReference>
<reference evidence="4" key="1">
    <citation type="journal article" date="2012" name="Nat. Biotechnol.">
        <title>Reference genome sequence of the model plant Setaria.</title>
        <authorList>
            <person name="Bennetzen J.L."/>
            <person name="Schmutz J."/>
            <person name="Wang H."/>
            <person name="Percifield R."/>
            <person name="Hawkins J."/>
            <person name="Pontaroli A.C."/>
            <person name="Estep M."/>
            <person name="Feng L."/>
            <person name="Vaughn J.N."/>
            <person name="Grimwood J."/>
            <person name="Jenkins J."/>
            <person name="Barry K."/>
            <person name="Lindquist E."/>
            <person name="Hellsten U."/>
            <person name="Deshpande S."/>
            <person name="Wang X."/>
            <person name="Wu X."/>
            <person name="Mitros T."/>
            <person name="Triplett J."/>
            <person name="Yang X."/>
            <person name="Ye C.Y."/>
            <person name="Mauro-Herrera M."/>
            <person name="Wang L."/>
            <person name="Li P."/>
            <person name="Sharma M."/>
            <person name="Sharma R."/>
            <person name="Ronald P.C."/>
            <person name="Panaud O."/>
            <person name="Kellogg E.A."/>
            <person name="Brutnell T.P."/>
            <person name="Doust A.N."/>
            <person name="Tuskan G.A."/>
            <person name="Rokhsar D."/>
            <person name="Devos K.M."/>
        </authorList>
    </citation>
    <scope>NUCLEOTIDE SEQUENCE [LARGE SCALE GENOMIC DNA]</scope>
    <source>
        <strain evidence="4">cv. Yugu1</strain>
    </source>
</reference>
<feature type="compositionally biased region" description="Gly residues" evidence="1">
    <location>
        <begin position="27"/>
        <end position="46"/>
    </location>
</feature>
<reference evidence="3" key="2">
    <citation type="submission" date="2018-08" db="UniProtKB">
        <authorList>
            <consortium name="EnsemblPlants"/>
        </authorList>
    </citation>
    <scope>IDENTIFICATION</scope>
    <source>
        <strain evidence="3">Yugu1</strain>
    </source>
</reference>
<dbReference type="InParanoid" id="K3Z6C7"/>
<evidence type="ECO:0000313" key="4">
    <source>
        <dbReference type="Proteomes" id="UP000004995"/>
    </source>
</evidence>
<accession>K3Z6C7</accession>
<dbReference type="Proteomes" id="UP000004995">
    <property type="component" value="Unassembled WGS sequence"/>
</dbReference>
<dbReference type="SMART" id="SM00271">
    <property type="entry name" value="DnaJ"/>
    <property type="match status" value="1"/>
</dbReference>
<feature type="domain" description="J" evidence="2">
    <location>
        <begin position="235"/>
        <end position="306"/>
    </location>
</feature>
<keyword evidence="4" id="KW-1185">Reference proteome</keyword>
<protein>
    <recommendedName>
        <fullName evidence="2">J domain-containing protein</fullName>
    </recommendedName>
</protein>
<dbReference type="Gene3D" id="1.10.287.110">
    <property type="entry name" value="DnaJ domain"/>
    <property type="match status" value="1"/>
</dbReference>